<dbReference type="GO" id="GO:0004177">
    <property type="term" value="F:aminopeptidase activity"/>
    <property type="evidence" value="ECO:0007669"/>
    <property type="project" value="UniProtKB-UniRule"/>
</dbReference>
<dbReference type="Pfam" id="PF00561">
    <property type="entry name" value="Abhydrolase_1"/>
    <property type="match status" value="1"/>
</dbReference>
<evidence type="ECO:0000256" key="2">
    <source>
        <dbReference type="ARBA" id="ARBA00004496"/>
    </source>
</evidence>
<keyword evidence="7 8" id="KW-0378">Hydrolase</keyword>
<evidence type="ECO:0000256" key="1">
    <source>
        <dbReference type="ARBA" id="ARBA00001585"/>
    </source>
</evidence>
<evidence type="ECO:0000256" key="4">
    <source>
        <dbReference type="ARBA" id="ARBA00022438"/>
    </source>
</evidence>
<dbReference type="PANTHER" id="PTHR43722">
    <property type="entry name" value="PROLINE IMINOPEPTIDASE"/>
    <property type="match status" value="1"/>
</dbReference>
<keyword evidence="6 8" id="KW-0645">Protease</keyword>
<dbReference type="GO" id="GO:0006508">
    <property type="term" value="P:proteolysis"/>
    <property type="evidence" value="ECO:0007669"/>
    <property type="project" value="UniProtKB-KW"/>
</dbReference>
<dbReference type="EMBL" id="NBIV01000221">
    <property type="protein sequence ID" value="PXF41332.1"/>
    <property type="molecule type" value="Genomic_DNA"/>
</dbReference>
<dbReference type="SUPFAM" id="SSF53474">
    <property type="entry name" value="alpha/beta-Hydrolases"/>
    <property type="match status" value="1"/>
</dbReference>
<evidence type="ECO:0000313" key="14">
    <source>
        <dbReference type="Proteomes" id="UP000247409"/>
    </source>
</evidence>
<dbReference type="OrthoDB" id="10249433at2759"/>
<dbReference type="EC" id="3.4.11.5" evidence="8 10"/>
<comment type="caution">
    <text evidence="13">The sequence shown here is derived from an EMBL/GenBank/DDBJ whole genome shotgun (WGS) entry which is preliminary data.</text>
</comment>
<keyword evidence="5 8" id="KW-0963">Cytoplasm</keyword>
<keyword evidence="14" id="KW-1185">Reference proteome</keyword>
<feature type="active site" evidence="9">
    <location>
        <position position="300"/>
    </location>
</feature>
<dbReference type="Gene3D" id="3.40.50.1820">
    <property type="entry name" value="alpha/beta hydrolase"/>
    <property type="match status" value="1"/>
</dbReference>
<dbReference type="AlphaFoldDB" id="A0A2V3IH01"/>
<organism evidence="13 14">
    <name type="scientific">Gracilariopsis chorda</name>
    <dbReference type="NCBI Taxonomy" id="448386"/>
    <lineage>
        <taxon>Eukaryota</taxon>
        <taxon>Rhodophyta</taxon>
        <taxon>Florideophyceae</taxon>
        <taxon>Rhodymeniophycidae</taxon>
        <taxon>Gracilariales</taxon>
        <taxon>Gracilariaceae</taxon>
        <taxon>Gracilariopsis</taxon>
    </lineage>
</organism>
<evidence type="ECO:0000256" key="5">
    <source>
        <dbReference type="ARBA" id="ARBA00022490"/>
    </source>
</evidence>
<dbReference type="STRING" id="448386.A0A2V3IH01"/>
<dbReference type="InterPro" id="IPR029058">
    <property type="entry name" value="AB_hydrolase_fold"/>
</dbReference>
<reference evidence="13 14" key="1">
    <citation type="journal article" date="2018" name="Mol. Biol. Evol.">
        <title>Analysis of the draft genome of the red seaweed Gracilariopsis chorda provides insights into genome size evolution in Rhodophyta.</title>
        <authorList>
            <person name="Lee J."/>
            <person name="Yang E.C."/>
            <person name="Graf L."/>
            <person name="Yang J.H."/>
            <person name="Qiu H."/>
            <person name="Zel Zion U."/>
            <person name="Chan C.X."/>
            <person name="Stephens T.G."/>
            <person name="Weber A.P.M."/>
            <person name="Boo G.H."/>
            <person name="Boo S.M."/>
            <person name="Kim K.M."/>
            <person name="Shin Y."/>
            <person name="Jung M."/>
            <person name="Lee S.J."/>
            <person name="Yim H.S."/>
            <person name="Lee J.H."/>
            <person name="Bhattacharya D."/>
            <person name="Yoon H.S."/>
        </authorList>
    </citation>
    <scope>NUCLEOTIDE SEQUENCE [LARGE SCALE GENOMIC DNA]</scope>
    <source>
        <strain evidence="13 14">SKKU-2015</strain>
        <tissue evidence="13">Whole body</tissue>
    </source>
</reference>
<dbReference type="InterPro" id="IPR000073">
    <property type="entry name" value="AB_hydrolase_1"/>
</dbReference>
<dbReference type="PRINTS" id="PR00793">
    <property type="entry name" value="PROAMNOPTASE"/>
</dbReference>
<evidence type="ECO:0000256" key="3">
    <source>
        <dbReference type="ARBA" id="ARBA00010088"/>
    </source>
</evidence>
<name>A0A2V3IH01_9FLOR</name>
<gene>
    <name evidence="13" type="ORF">BWQ96_08947</name>
</gene>
<feature type="domain" description="AB hydrolase-1" evidence="12">
    <location>
        <begin position="54"/>
        <end position="334"/>
    </location>
</feature>
<proteinExistence type="inferred from homology"/>
<evidence type="ECO:0000256" key="9">
    <source>
        <dbReference type="PIRSR" id="PIRSR006431-1"/>
    </source>
</evidence>
<feature type="region of interest" description="Disordered" evidence="11">
    <location>
        <begin position="227"/>
        <end position="251"/>
    </location>
</feature>
<dbReference type="PIRSF" id="PIRSF006431">
    <property type="entry name" value="Pept_S33"/>
    <property type="match status" value="1"/>
</dbReference>
<evidence type="ECO:0000256" key="10">
    <source>
        <dbReference type="RuleBase" id="RU003421"/>
    </source>
</evidence>
<dbReference type="PANTHER" id="PTHR43722:SF1">
    <property type="entry name" value="PROLINE IMINOPEPTIDASE"/>
    <property type="match status" value="1"/>
</dbReference>
<dbReference type="GO" id="GO:0005737">
    <property type="term" value="C:cytoplasm"/>
    <property type="evidence" value="ECO:0007669"/>
    <property type="project" value="UniProtKB-SubCell"/>
</dbReference>
<evidence type="ECO:0000313" key="13">
    <source>
        <dbReference type="EMBL" id="PXF41332.1"/>
    </source>
</evidence>
<sequence length="359" mass="40708">MTSTRGVSNDCKNSQLTSYPFPYPPIEPYREGYLEVSRLHRVYYEISGNPEGLPICFIHGGPGGGTSPAHRSFFDPVVYKIVLFDQRGCGKSQPFACLEENTTWDLMDDMERVREAAGIDRWVLFGGSWGSTLAVAYAQEHPNRVIGMILRGIFLARESEIEWLYGRNGAAMLFPEAHEAYIAGLPEEVRDSDDMIEAYYNLLAQENNSEERRLAANSWSNWERTLSTFPRPERNDDQTADDGEEVKSDNGDEENLAFARIEAHYFFNKVFLKEDGYLLKESQMRKIKHIKTCIVQGRWDFVCPRKSSHDLAQMMSPDCVDVVIVENAGHSTFEPGIEAALLDATDSFGREFGSLRANR</sequence>
<evidence type="ECO:0000256" key="6">
    <source>
        <dbReference type="ARBA" id="ARBA00022670"/>
    </source>
</evidence>
<feature type="active site" description="Proton donor" evidence="9">
    <location>
        <position position="330"/>
    </location>
</feature>
<dbReference type="InterPro" id="IPR002410">
    <property type="entry name" value="Peptidase_S33"/>
</dbReference>
<accession>A0A2V3IH01</accession>
<evidence type="ECO:0000256" key="11">
    <source>
        <dbReference type="SAM" id="MobiDB-lite"/>
    </source>
</evidence>
<protein>
    <recommendedName>
        <fullName evidence="8 10">Proline iminopeptidase</fullName>
        <shortName evidence="8">PIP</shortName>
        <ecNumber evidence="8 10">3.4.11.5</ecNumber>
    </recommendedName>
    <alternativeName>
        <fullName evidence="8">Prolyl aminopeptidase</fullName>
    </alternativeName>
</protein>
<evidence type="ECO:0000256" key="8">
    <source>
        <dbReference type="PIRNR" id="PIRNR006431"/>
    </source>
</evidence>
<comment type="similarity">
    <text evidence="3 8 10">Belongs to the peptidase S33 family.</text>
</comment>
<dbReference type="InterPro" id="IPR005944">
    <property type="entry name" value="Pro_iminopeptidase"/>
</dbReference>
<dbReference type="PRINTS" id="PR00111">
    <property type="entry name" value="ABHYDROLASE"/>
</dbReference>
<comment type="catalytic activity">
    <reaction evidence="1 8 10">
        <text>Release of N-terminal proline from a peptide.</text>
        <dbReference type="EC" id="3.4.11.5"/>
    </reaction>
</comment>
<evidence type="ECO:0000259" key="12">
    <source>
        <dbReference type="Pfam" id="PF00561"/>
    </source>
</evidence>
<comment type="subcellular location">
    <subcellularLocation>
        <location evidence="2 8">Cytoplasm</location>
    </subcellularLocation>
</comment>
<evidence type="ECO:0000256" key="7">
    <source>
        <dbReference type="ARBA" id="ARBA00022801"/>
    </source>
</evidence>
<feature type="active site" description="Nucleophile" evidence="9">
    <location>
        <position position="128"/>
    </location>
</feature>
<keyword evidence="4 8" id="KW-0031">Aminopeptidase</keyword>
<dbReference type="Proteomes" id="UP000247409">
    <property type="component" value="Unassembled WGS sequence"/>
</dbReference>
<dbReference type="NCBIfam" id="TIGR01249">
    <property type="entry name" value="pro_imino_pep_1"/>
    <property type="match status" value="1"/>
</dbReference>